<name>A0A140GRM3_CLOPF</name>
<dbReference type="EMBL" id="CP013615">
    <property type="protein sequence ID" value="AMN31182.1"/>
    <property type="molecule type" value="Genomic_DNA"/>
</dbReference>
<dbReference type="RefSeq" id="WP_162485272.1">
    <property type="nucleotide sequence ID" value="NZ_CP013615.1"/>
</dbReference>
<dbReference type="PATRIC" id="fig|1502.177.peg.3474"/>
<protein>
    <submittedName>
        <fullName evidence="1">Uncharacterized protein</fullName>
    </submittedName>
</protein>
<dbReference type="Proteomes" id="UP000070260">
    <property type="component" value="Plasmid pJFP838A"/>
</dbReference>
<sequence>MSEMKFKCMKLYKKTTLIDVILYYSVGQIKEELLKLSIKKLINYIKTLDIDIDENSISKLNILLKRKNTKLLSSYYELLSLTDTLSKLNNKDIYIKSYYKSVMAYIELLEKYNRAFDNCIDNANKFNNKIIELEKHISLLREEL</sequence>
<evidence type="ECO:0000313" key="1">
    <source>
        <dbReference type="EMBL" id="AMN31182.1"/>
    </source>
</evidence>
<proteinExistence type="predicted"/>
<evidence type="ECO:0000313" key="2">
    <source>
        <dbReference type="Proteomes" id="UP000070260"/>
    </source>
</evidence>
<geneLocation type="plasmid" evidence="1 2">
    <name>pJFP838A</name>
</geneLocation>
<keyword evidence="1" id="KW-0614">Plasmid</keyword>
<organism evidence="1 2">
    <name type="scientific">Clostridium perfringens</name>
    <dbReference type="NCBI Taxonomy" id="1502"/>
    <lineage>
        <taxon>Bacteria</taxon>
        <taxon>Bacillati</taxon>
        <taxon>Bacillota</taxon>
        <taxon>Clostridia</taxon>
        <taxon>Eubacteriales</taxon>
        <taxon>Clostridiaceae</taxon>
        <taxon>Clostridium</taxon>
    </lineage>
</organism>
<dbReference type="AlphaFoldDB" id="A0A140GRM3"/>
<reference evidence="1 2" key="1">
    <citation type="journal article" date="2016" name="PLoS ONE">
        <title>Plasmid Characterization and Chromosome Analysis of Two netF+ Clostridium perfringens Isolates Associated with Foal and Canine Necrotizing Enteritis.</title>
        <authorList>
            <person name="Mehdizadeh Gohari I."/>
            <person name="Kropinski A.M."/>
            <person name="Weese S.J."/>
            <person name="Parreira V.R."/>
            <person name="Whitehead A.E."/>
            <person name="Boerlin P."/>
            <person name="Prescott J.F."/>
        </authorList>
    </citation>
    <scope>NUCLEOTIDE SEQUENCE [LARGE SCALE GENOMIC DNA]</scope>
    <source>
        <strain evidence="1 2">JP838</strain>
        <plasmid evidence="2">Plasmid pJFP838A</plasmid>
    </source>
</reference>
<accession>A0A140GRM3</accession>
<gene>
    <name evidence="1" type="ORF">JFP838_pA0266</name>
</gene>